<dbReference type="AlphaFoldDB" id="A0A382XHL3"/>
<dbReference type="EMBL" id="UINC01167537">
    <property type="protein sequence ID" value="SVD70105.1"/>
    <property type="molecule type" value="Genomic_DNA"/>
</dbReference>
<name>A0A382XHL3_9ZZZZ</name>
<organism evidence="1">
    <name type="scientific">marine metagenome</name>
    <dbReference type="NCBI Taxonomy" id="408172"/>
    <lineage>
        <taxon>unclassified sequences</taxon>
        <taxon>metagenomes</taxon>
        <taxon>ecological metagenomes</taxon>
    </lineage>
</organism>
<proteinExistence type="predicted"/>
<evidence type="ECO:0000313" key="1">
    <source>
        <dbReference type="EMBL" id="SVD70105.1"/>
    </source>
</evidence>
<gene>
    <name evidence="1" type="ORF">METZ01_LOCUS422959</name>
</gene>
<sequence>MDKSFSVIPTLLQTDSTEANLTAWLSTSLEVLH</sequence>
<reference evidence="1" key="1">
    <citation type="submission" date="2018-05" db="EMBL/GenBank/DDBJ databases">
        <authorList>
            <person name="Lanie J.A."/>
            <person name="Ng W.-L."/>
            <person name="Kazmierczak K.M."/>
            <person name="Andrzejewski T.M."/>
            <person name="Davidsen T.M."/>
            <person name="Wayne K.J."/>
            <person name="Tettelin H."/>
            <person name="Glass J.I."/>
            <person name="Rusch D."/>
            <person name="Podicherti R."/>
            <person name="Tsui H.-C.T."/>
            <person name="Winkler M.E."/>
        </authorList>
    </citation>
    <scope>NUCLEOTIDE SEQUENCE</scope>
</reference>
<protein>
    <submittedName>
        <fullName evidence="1">Uncharacterized protein</fullName>
    </submittedName>
</protein>
<accession>A0A382XHL3</accession>
<feature type="non-terminal residue" evidence="1">
    <location>
        <position position="33"/>
    </location>
</feature>